<organism evidence="1 3">
    <name type="scientific">Paenibacillus larvae subsp. larvae</name>
    <dbReference type="NCBI Taxonomy" id="147375"/>
    <lineage>
        <taxon>Bacteria</taxon>
        <taxon>Bacillati</taxon>
        <taxon>Bacillota</taxon>
        <taxon>Bacilli</taxon>
        <taxon>Bacillales</taxon>
        <taxon>Paenibacillaceae</taxon>
        <taxon>Paenibacillus</taxon>
    </lineage>
</organism>
<dbReference type="EMBL" id="CP019717">
    <property type="protein sequence ID" value="QHZ53124.1"/>
    <property type="molecule type" value="Genomic_DNA"/>
</dbReference>
<dbReference type="AlphaFoldDB" id="A0A2L1U4Z2"/>
<evidence type="ECO:0000313" key="1">
    <source>
        <dbReference type="EMBL" id="AVF27990.1"/>
    </source>
</evidence>
<accession>A0A6C0QWH3</accession>
<dbReference type="EMBL" id="CP019655">
    <property type="protein sequence ID" value="AVF27990.1"/>
    <property type="molecule type" value="Genomic_DNA"/>
</dbReference>
<dbReference type="Proteomes" id="UP000239833">
    <property type="component" value="Chromosome"/>
</dbReference>
<sequence length="32" mass="3601">MASIFAGLFVCAFVYVIKENLIGTTEEDLENY</sequence>
<evidence type="ECO:0000313" key="2">
    <source>
        <dbReference type="EMBL" id="QHZ53124.1"/>
    </source>
</evidence>
<gene>
    <name evidence="1" type="ORF">ERICIII_03886</name>
    <name evidence="2" type="ORF">ERICV_04037</name>
</gene>
<dbReference type="Proteomes" id="UP000464330">
    <property type="component" value="Chromosome"/>
</dbReference>
<evidence type="ECO:0000313" key="3">
    <source>
        <dbReference type="Proteomes" id="UP000239833"/>
    </source>
</evidence>
<proteinExistence type="predicted"/>
<evidence type="ECO:0000313" key="4">
    <source>
        <dbReference type="Proteomes" id="UP000464330"/>
    </source>
</evidence>
<accession>A0A8B6WYP6</accession>
<accession>A0A2L1U4Z2</accession>
<protein>
    <submittedName>
        <fullName evidence="1">Uncharacterized protein</fullName>
    </submittedName>
</protein>
<reference evidence="3" key="1">
    <citation type="submission" date="2017-02" db="EMBL/GenBank/DDBJ databases">
        <title>Delineation of Paenibacillus larvae strains originating from foulbrood outbreaks.</title>
        <authorList>
            <person name="Beims H."/>
            <person name="Bunk B."/>
            <person name="Sproeer C."/>
            <person name="Mohr K.I."/>
            <person name="Pradella S."/>
            <person name="Guenther G."/>
            <person name="Rohde M."/>
            <person name="von der Ohe W."/>
            <person name="Steinert M."/>
        </authorList>
    </citation>
    <scope>NUCLEOTIDE SEQUENCE [LARGE SCALE GENOMIC DNA]</scope>
    <source>
        <strain evidence="3">Eric_III</strain>
    </source>
</reference>
<name>A0A2L1U4Z2_9BACL</name>
<reference evidence="1 4" key="2">
    <citation type="journal article" date="2020" name="Int. J. Med. Microbiol.">
        <title>Discovery of Paenibacillus larvae ERIC V: Phenotypic and genomic comparison to genotypes ERIC I-IV reveal different inventories of virulence factors which correlate with epidemiological prevalences of American Foulbrood.</title>
        <authorList>
            <person name="Beims H."/>
            <person name="Bunk B."/>
            <person name="Erler S."/>
            <person name="Mohr K.I."/>
            <person name="Sproer C."/>
            <person name="Pradella S."/>
            <person name="Gunther G."/>
            <person name="Rohde M."/>
            <person name="von der Ohe W."/>
            <person name="Steinert M."/>
        </authorList>
    </citation>
    <scope>NUCLEOTIDE SEQUENCE</scope>
    <source>
        <strain evidence="1">Eric_III</strain>
        <strain evidence="2">Eric_V</strain>
    </source>
</reference>